<dbReference type="Proteomes" id="UP000093514">
    <property type="component" value="Unassembled WGS sequence"/>
</dbReference>
<dbReference type="InterPro" id="IPR003305">
    <property type="entry name" value="CenC_carb-bd"/>
</dbReference>
<evidence type="ECO:0000313" key="4">
    <source>
        <dbReference type="EMBL" id="OCL26722.1"/>
    </source>
</evidence>
<dbReference type="Pfam" id="PF02018">
    <property type="entry name" value="CBM_4_9"/>
    <property type="match status" value="2"/>
</dbReference>
<protein>
    <recommendedName>
        <fullName evidence="3">GH16 domain-containing protein</fullName>
    </recommendedName>
</protein>
<dbReference type="AlphaFoldDB" id="A0A1C0A908"/>
<dbReference type="SUPFAM" id="SSF49785">
    <property type="entry name" value="Galactose-binding domain-like"/>
    <property type="match status" value="2"/>
</dbReference>
<reference evidence="5" key="1">
    <citation type="submission" date="2016-07" db="EMBL/GenBank/DDBJ databases">
        <authorList>
            <person name="Florea S."/>
            <person name="Webb J.S."/>
            <person name="Jaromczyk J."/>
            <person name="Schardl C.L."/>
        </authorList>
    </citation>
    <scope>NUCLEOTIDE SEQUENCE [LARGE SCALE GENOMIC DNA]</scope>
    <source>
        <strain evidence="5">Z6</strain>
    </source>
</reference>
<reference evidence="4 5" key="2">
    <citation type="submission" date="2016-08" db="EMBL/GenBank/DDBJ databases">
        <title>Orenia metallireducens sp. nov. strain Z6, a Novel Metal-reducing Firmicute from the Deep Subsurface.</title>
        <authorList>
            <person name="Maxim B.I."/>
            <person name="Kenneth K."/>
            <person name="Flynn T.M."/>
            <person name="Oloughlin E.J."/>
            <person name="Locke R.A."/>
            <person name="Weber J.R."/>
            <person name="Egan S.M."/>
            <person name="Mackie R.I."/>
            <person name="Cann I.K."/>
        </authorList>
    </citation>
    <scope>NUCLEOTIDE SEQUENCE [LARGE SCALE GENOMIC DNA]</scope>
    <source>
        <strain evidence="4 5">Z6</strain>
    </source>
</reference>
<dbReference type="PROSITE" id="PS51762">
    <property type="entry name" value="GH16_2"/>
    <property type="match status" value="1"/>
</dbReference>
<dbReference type="Gene3D" id="2.60.120.200">
    <property type="match status" value="1"/>
</dbReference>
<accession>A0A1C0A908</accession>
<dbReference type="InterPro" id="IPR013320">
    <property type="entry name" value="ConA-like_dom_sf"/>
</dbReference>
<comment type="caution">
    <text evidence="4">The sequence shown here is derived from an EMBL/GenBank/DDBJ whole genome shotgun (WGS) entry which is preliminary data.</text>
</comment>
<sequence length="623" mass="68926">MSIITDSILDAKLNALNLVGNGTFDQALSDAVPADGSGDLPQGSVDTEGSWIYFQGAGGSGNATIQDGAIKVDVSQNDAGYSVQLLQGPLTLTRGSKYKVQFKAKASSEMDLTVKVGGVADANWGAYLQKNESLTSEWTTYELNFTMETETNKNSRFEFWLLNPGTYYIDDVSLIKTGEVELVDEGSLTEADEDKVENWKLVKEYSFDSKVDLADWRFEVGNGQAKGIPGWGNAELEYYTDGENAEIVDGKLVLTAKEEKRSDEYGTYNYTSTRMITQDKFEFTYGRVEIRAKLPEGQGIWPAIWMLGADIAENPWPDCGEIDIMELVGYEPSTVHGTIHGSGPSKGSAYTLEEGKFSDDFHEFALEWDEDEIEWYVDDTLYHVANAAEVGSTWVFDHPFFLILNIAVGGNWPGNPDASTRFPQTMEIDYIKIFEDTNSESITGQEVWNSEYEDNYDGNHSSEEPNATSVKAGVIVNGSFDNEIADKLGVLGNWYVWSGEGGAVSDYGVEDGEFKIDVTALGGQTWAIQFVQNLKLDKGDYKVSFKARAEDDRDIIVMVQEDGGAWTVYGETKPTLTSDMTEYSFDVSMSRDDSPKLVFSLGKTEDGRPTTIYIDDVSIEEVN</sequence>
<dbReference type="EMBL" id="LWDV01000009">
    <property type="protein sequence ID" value="OCL26722.1"/>
    <property type="molecule type" value="Genomic_DNA"/>
</dbReference>
<dbReference type="PANTHER" id="PTHR10963">
    <property type="entry name" value="GLYCOSYL HYDROLASE-RELATED"/>
    <property type="match status" value="1"/>
</dbReference>
<keyword evidence="5" id="KW-1185">Reference proteome</keyword>
<keyword evidence="2" id="KW-0378">Hydrolase</keyword>
<evidence type="ECO:0000256" key="1">
    <source>
        <dbReference type="ARBA" id="ARBA00006865"/>
    </source>
</evidence>
<dbReference type="GO" id="GO:0005975">
    <property type="term" value="P:carbohydrate metabolic process"/>
    <property type="evidence" value="ECO:0007669"/>
    <property type="project" value="InterPro"/>
</dbReference>
<evidence type="ECO:0000256" key="2">
    <source>
        <dbReference type="ARBA" id="ARBA00022801"/>
    </source>
</evidence>
<evidence type="ECO:0000259" key="3">
    <source>
        <dbReference type="PROSITE" id="PS51762"/>
    </source>
</evidence>
<evidence type="ECO:0000313" key="5">
    <source>
        <dbReference type="Proteomes" id="UP000093514"/>
    </source>
</evidence>
<dbReference type="GO" id="GO:0004553">
    <property type="term" value="F:hydrolase activity, hydrolyzing O-glycosyl compounds"/>
    <property type="evidence" value="ECO:0007669"/>
    <property type="project" value="InterPro"/>
</dbReference>
<dbReference type="Gene3D" id="2.60.120.260">
    <property type="entry name" value="Galactose-binding domain-like"/>
    <property type="match status" value="2"/>
</dbReference>
<feature type="domain" description="GH16" evidence="3">
    <location>
        <begin position="134"/>
        <end position="439"/>
    </location>
</feature>
<dbReference type="SUPFAM" id="SSF49899">
    <property type="entry name" value="Concanavalin A-like lectins/glucanases"/>
    <property type="match status" value="1"/>
</dbReference>
<dbReference type="Pfam" id="PF00722">
    <property type="entry name" value="Glyco_hydro_16"/>
    <property type="match status" value="1"/>
</dbReference>
<dbReference type="InterPro" id="IPR008979">
    <property type="entry name" value="Galactose-bd-like_sf"/>
</dbReference>
<dbReference type="PANTHER" id="PTHR10963:SF55">
    <property type="entry name" value="GLYCOSIDE HYDROLASE FAMILY 16 PROTEIN"/>
    <property type="match status" value="1"/>
</dbReference>
<gene>
    <name evidence="4" type="ORF">U472_08145</name>
</gene>
<dbReference type="InterPro" id="IPR000757">
    <property type="entry name" value="Beta-glucanase-like"/>
</dbReference>
<dbReference type="CDD" id="cd08023">
    <property type="entry name" value="GH16_laminarinase_like"/>
    <property type="match status" value="1"/>
</dbReference>
<proteinExistence type="inferred from homology"/>
<comment type="similarity">
    <text evidence="1">Belongs to the glycosyl hydrolase 16 family.</text>
</comment>
<name>A0A1C0A908_9FIRM</name>
<dbReference type="InterPro" id="IPR050546">
    <property type="entry name" value="Glycosyl_Hydrlase_16"/>
</dbReference>
<organism evidence="4 5">
    <name type="scientific">Orenia metallireducens</name>
    <dbReference type="NCBI Taxonomy" id="1413210"/>
    <lineage>
        <taxon>Bacteria</taxon>
        <taxon>Bacillati</taxon>
        <taxon>Bacillota</taxon>
        <taxon>Clostridia</taxon>
        <taxon>Halanaerobiales</taxon>
        <taxon>Halobacteroidaceae</taxon>
        <taxon>Orenia</taxon>
    </lineage>
</organism>